<dbReference type="PANTHER" id="PTHR40398">
    <property type="entry name" value="PTS SYSTEM GLUCITOL/SORBITOL-SPECIFIC EIIA COMPONENT"/>
    <property type="match status" value="1"/>
</dbReference>
<dbReference type="PROSITE" id="PS51097">
    <property type="entry name" value="PTS_EIIA_TYPE_5"/>
    <property type="match status" value="1"/>
</dbReference>
<dbReference type="AlphaFoldDB" id="A0A0R1N925"/>
<dbReference type="GO" id="GO:0016301">
    <property type="term" value="F:kinase activity"/>
    <property type="evidence" value="ECO:0007669"/>
    <property type="project" value="TreeGrafter"/>
</dbReference>
<dbReference type="PATRIC" id="fig|1423792.3.peg.2289"/>
<dbReference type="GO" id="GO:0009401">
    <property type="term" value="P:phosphoenolpyruvate-dependent sugar phosphotransferase system"/>
    <property type="evidence" value="ECO:0007669"/>
    <property type="project" value="InterPro"/>
</dbReference>
<dbReference type="PANTHER" id="PTHR40398:SF1">
    <property type="entry name" value="PTS SYSTEM GLUCITOL_SORBITOL-SPECIFIC EIIA COMPONENT"/>
    <property type="match status" value="1"/>
</dbReference>
<dbReference type="Pfam" id="PF03829">
    <property type="entry name" value="PTSIIA_gutA"/>
    <property type="match status" value="1"/>
</dbReference>
<dbReference type="InterPro" id="IPR036665">
    <property type="entry name" value="PTS_IIA_glucitol/sorbitol_sf"/>
</dbReference>
<name>A0A0R1N925_9LACO</name>
<organism evidence="2 3">
    <name type="scientific">Schleiferilactobacillus perolens DSM 12744</name>
    <dbReference type="NCBI Taxonomy" id="1423792"/>
    <lineage>
        <taxon>Bacteria</taxon>
        <taxon>Bacillati</taxon>
        <taxon>Bacillota</taxon>
        <taxon>Bacilli</taxon>
        <taxon>Lactobacillales</taxon>
        <taxon>Lactobacillaceae</taxon>
        <taxon>Schleiferilactobacillus</taxon>
    </lineage>
</organism>
<protein>
    <submittedName>
        <fullName evidence="2">Uncharacterized protein</fullName>
    </submittedName>
</protein>
<dbReference type="Proteomes" id="UP000051330">
    <property type="component" value="Unassembled WGS sequence"/>
</dbReference>
<dbReference type="GO" id="GO:0008982">
    <property type="term" value="F:protein-N(PI)-phosphohistidine-sugar phosphotransferase activity"/>
    <property type="evidence" value="ECO:0007669"/>
    <property type="project" value="InterPro"/>
</dbReference>
<keyword evidence="3" id="KW-1185">Reference proteome</keyword>
<reference evidence="2 3" key="1">
    <citation type="journal article" date="2015" name="Genome Announc.">
        <title>Expanding the biotechnology potential of lactobacilli through comparative genomics of 213 strains and associated genera.</title>
        <authorList>
            <person name="Sun Z."/>
            <person name="Harris H.M."/>
            <person name="McCann A."/>
            <person name="Guo C."/>
            <person name="Argimon S."/>
            <person name="Zhang W."/>
            <person name="Yang X."/>
            <person name="Jeffery I.B."/>
            <person name="Cooney J.C."/>
            <person name="Kagawa T.F."/>
            <person name="Liu W."/>
            <person name="Song Y."/>
            <person name="Salvetti E."/>
            <person name="Wrobel A."/>
            <person name="Rasinkangas P."/>
            <person name="Parkhill J."/>
            <person name="Rea M.C."/>
            <person name="O'Sullivan O."/>
            <person name="Ritari J."/>
            <person name="Douillard F.P."/>
            <person name="Paul Ross R."/>
            <person name="Yang R."/>
            <person name="Briner A.E."/>
            <person name="Felis G.E."/>
            <person name="de Vos W.M."/>
            <person name="Barrangou R."/>
            <person name="Klaenhammer T.R."/>
            <person name="Caufield P.W."/>
            <person name="Cui Y."/>
            <person name="Zhang H."/>
            <person name="O'Toole P.W."/>
        </authorList>
    </citation>
    <scope>NUCLEOTIDE SEQUENCE [LARGE SCALE GENOMIC DNA]</scope>
    <source>
        <strain evidence="2 3">DSM 12744</strain>
    </source>
</reference>
<evidence type="ECO:0000313" key="3">
    <source>
        <dbReference type="Proteomes" id="UP000051330"/>
    </source>
</evidence>
<accession>A0A0R1N925</accession>
<gene>
    <name evidence="2" type="ORF">FD09_GL002250</name>
</gene>
<comment type="caution">
    <text evidence="1">Lacks conserved residue(s) required for the propagation of feature annotation.</text>
</comment>
<proteinExistence type="predicted"/>
<evidence type="ECO:0000256" key="1">
    <source>
        <dbReference type="PROSITE-ProRule" id="PRU00420"/>
    </source>
</evidence>
<dbReference type="InterPro" id="IPR004716">
    <property type="entry name" value="PTS_IIA_glucitol/sorbitol-sp"/>
</dbReference>
<dbReference type="Gene3D" id="2.40.33.40">
    <property type="entry name" value="Phosphotransferase system, glucitol/sorbitol-specific IIA component"/>
    <property type="match status" value="1"/>
</dbReference>
<sequence>MMMTETKATVTAIGKQALGHADPMVVLFGEEATDEIASIAVIQRFSDKAAQAQLTMAQGDQVQINDDRYTVTYVGRAASANLQTLGHVALVFTDKLAGDRLQNALYLAPLDGALQMPEFTVGTPLVYIHQG</sequence>
<evidence type="ECO:0000313" key="2">
    <source>
        <dbReference type="EMBL" id="KRL13419.1"/>
    </source>
</evidence>
<dbReference type="GO" id="GO:0005737">
    <property type="term" value="C:cytoplasm"/>
    <property type="evidence" value="ECO:0007669"/>
    <property type="project" value="InterPro"/>
</dbReference>
<comment type="caution">
    <text evidence="2">The sequence shown here is derived from an EMBL/GenBank/DDBJ whole genome shotgun (WGS) entry which is preliminary data.</text>
</comment>
<dbReference type="EMBL" id="AZEC01000004">
    <property type="protein sequence ID" value="KRL13419.1"/>
    <property type="molecule type" value="Genomic_DNA"/>
</dbReference>
<dbReference type="SUPFAM" id="SSF141530">
    <property type="entry name" value="PTSIIA/GutA-like"/>
    <property type="match status" value="1"/>
</dbReference>
<dbReference type="STRING" id="1423792.FD09_GL002250"/>